<accession>A0A142NPR4</accession>
<reference evidence="3" key="1">
    <citation type="submission" date="2016-03" db="EMBL/GenBank/DDBJ databases">
        <authorList>
            <person name="Ploux O."/>
        </authorList>
    </citation>
    <scope>NUCLEOTIDE SEQUENCE [LARGE SCALE GENOMIC DNA]</scope>
    <source>
        <strain evidence="3">BS258</strain>
    </source>
</reference>
<sequence>MTYTLQAVENSDEKANLVRRLRNGALIIIFASVLSGLLAWNEPHPVAVALAVLVGGAGILAIDIALAYRSSVRRSKG</sequence>
<keyword evidence="1" id="KW-0812">Transmembrane</keyword>
<name>A0A142NPR4_BRELN</name>
<organism evidence="2 3">
    <name type="scientific">Brevibacterium linens</name>
    <dbReference type="NCBI Taxonomy" id="1703"/>
    <lineage>
        <taxon>Bacteria</taxon>
        <taxon>Bacillati</taxon>
        <taxon>Actinomycetota</taxon>
        <taxon>Actinomycetes</taxon>
        <taxon>Micrococcales</taxon>
        <taxon>Brevibacteriaceae</taxon>
        <taxon>Brevibacterium</taxon>
    </lineage>
</organism>
<evidence type="ECO:0000313" key="2">
    <source>
        <dbReference type="EMBL" id="AMT94754.1"/>
    </source>
</evidence>
<keyword evidence="1" id="KW-0472">Membrane</keyword>
<protein>
    <submittedName>
        <fullName evidence="2">Uncharacterized protein</fullName>
    </submittedName>
</protein>
<feature type="transmembrane region" description="Helical" evidence="1">
    <location>
        <begin position="46"/>
        <end position="68"/>
    </location>
</feature>
<gene>
    <name evidence="2" type="ORF">A2T55_14205</name>
</gene>
<evidence type="ECO:0000313" key="3">
    <source>
        <dbReference type="Proteomes" id="UP000075950"/>
    </source>
</evidence>
<dbReference type="RefSeq" id="WP_062862319.1">
    <property type="nucleotide sequence ID" value="NZ_CP014869.1"/>
</dbReference>
<keyword evidence="1" id="KW-1133">Transmembrane helix</keyword>
<proteinExistence type="predicted"/>
<dbReference type="AlphaFoldDB" id="A0A142NPR4"/>
<evidence type="ECO:0000256" key="1">
    <source>
        <dbReference type="SAM" id="Phobius"/>
    </source>
</evidence>
<dbReference type="EMBL" id="CP014869">
    <property type="protein sequence ID" value="AMT94754.1"/>
    <property type="molecule type" value="Genomic_DNA"/>
</dbReference>
<feature type="transmembrane region" description="Helical" evidence="1">
    <location>
        <begin position="21"/>
        <end position="40"/>
    </location>
</feature>
<dbReference type="KEGG" id="bly:A2T55_14205"/>
<dbReference type="Proteomes" id="UP000075950">
    <property type="component" value="Chromosome"/>
</dbReference>